<comment type="caution">
    <text evidence="11">The sequence shown here is derived from an EMBL/GenBank/DDBJ whole genome shotgun (WGS) entry which is preliminary data.</text>
</comment>
<protein>
    <submittedName>
        <fullName evidence="11">Ger(X)C family spore germination protein</fullName>
    </submittedName>
</protein>
<evidence type="ECO:0000256" key="6">
    <source>
        <dbReference type="ARBA" id="ARBA00023139"/>
    </source>
</evidence>
<evidence type="ECO:0000256" key="3">
    <source>
        <dbReference type="ARBA" id="ARBA00022544"/>
    </source>
</evidence>
<name>A0A6I2M470_9BACI</name>
<dbReference type="AlphaFoldDB" id="A0A6I2M470"/>
<feature type="signal peptide" evidence="8">
    <location>
        <begin position="1"/>
        <end position="24"/>
    </location>
</feature>
<dbReference type="GO" id="GO:0009847">
    <property type="term" value="P:spore germination"/>
    <property type="evidence" value="ECO:0007669"/>
    <property type="project" value="InterPro"/>
</dbReference>
<dbReference type="PANTHER" id="PTHR35789:SF1">
    <property type="entry name" value="SPORE GERMINATION PROTEIN B3"/>
    <property type="match status" value="1"/>
</dbReference>
<evidence type="ECO:0000256" key="1">
    <source>
        <dbReference type="ARBA" id="ARBA00004635"/>
    </source>
</evidence>
<dbReference type="RefSeq" id="WP_154317951.1">
    <property type="nucleotide sequence ID" value="NZ_CAJGAA010000001.1"/>
</dbReference>
<dbReference type="InterPro" id="IPR008844">
    <property type="entry name" value="Spore_GerAC-like"/>
</dbReference>
<dbReference type="InterPro" id="IPR046953">
    <property type="entry name" value="Spore_GerAC-like_C"/>
</dbReference>
<keyword evidence="6" id="KW-0564">Palmitate</keyword>
<keyword evidence="7" id="KW-0449">Lipoprotein</keyword>
<evidence type="ECO:0000256" key="2">
    <source>
        <dbReference type="ARBA" id="ARBA00007886"/>
    </source>
</evidence>
<keyword evidence="12" id="KW-1185">Reference proteome</keyword>
<dbReference type="PANTHER" id="PTHR35789">
    <property type="entry name" value="SPORE GERMINATION PROTEIN B3"/>
    <property type="match status" value="1"/>
</dbReference>
<comment type="subcellular location">
    <subcellularLocation>
        <location evidence="1">Membrane</location>
        <topology evidence="1">Lipid-anchor</topology>
    </subcellularLocation>
</comment>
<evidence type="ECO:0000313" key="11">
    <source>
        <dbReference type="EMBL" id="MRX52905.1"/>
    </source>
</evidence>
<dbReference type="PROSITE" id="PS51257">
    <property type="entry name" value="PROKAR_LIPOPROTEIN"/>
    <property type="match status" value="1"/>
</dbReference>
<keyword evidence="4 8" id="KW-0732">Signal</keyword>
<dbReference type="EMBL" id="WKKF01000001">
    <property type="protein sequence ID" value="MRX52905.1"/>
    <property type="molecule type" value="Genomic_DNA"/>
</dbReference>
<feature type="chain" id="PRO_5038435864" evidence="8">
    <location>
        <begin position="25"/>
        <end position="356"/>
    </location>
</feature>
<comment type="similarity">
    <text evidence="2">Belongs to the GerABKC lipoprotein family.</text>
</comment>
<dbReference type="InterPro" id="IPR057336">
    <property type="entry name" value="GerAC_N"/>
</dbReference>
<proteinExistence type="inferred from homology"/>
<dbReference type="Pfam" id="PF25198">
    <property type="entry name" value="Spore_GerAC_N"/>
    <property type="match status" value="1"/>
</dbReference>
<dbReference type="NCBIfam" id="TIGR02887">
    <property type="entry name" value="spore_ger_x_C"/>
    <property type="match status" value="1"/>
</dbReference>
<dbReference type="Gene3D" id="3.30.300.210">
    <property type="entry name" value="Nutrient germinant receptor protein C, domain 3"/>
    <property type="match status" value="1"/>
</dbReference>
<keyword evidence="3" id="KW-0309">Germination</keyword>
<keyword evidence="5" id="KW-0472">Membrane</keyword>
<evidence type="ECO:0000259" key="9">
    <source>
        <dbReference type="Pfam" id="PF05504"/>
    </source>
</evidence>
<evidence type="ECO:0000256" key="5">
    <source>
        <dbReference type="ARBA" id="ARBA00023136"/>
    </source>
</evidence>
<dbReference type="Proteomes" id="UP000441585">
    <property type="component" value="Unassembled WGS sequence"/>
</dbReference>
<evidence type="ECO:0000313" key="12">
    <source>
        <dbReference type="Proteomes" id="UP000441585"/>
    </source>
</evidence>
<dbReference type="GO" id="GO:0016020">
    <property type="term" value="C:membrane"/>
    <property type="evidence" value="ECO:0007669"/>
    <property type="project" value="UniProtKB-SubCell"/>
</dbReference>
<gene>
    <name evidence="11" type="ORF">GJU41_02870</name>
</gene>
<sequence length="356" mass="40126">MNGYKVFAILLCMCLLSGCIPVSKVLEDVQLIQAIGYDYVNEKEFQVTAGATYTPPGIQSKPQNVALTAVGRTSKQIRQEIQAQSPRPIEIGRVGVILFDEELARSGIDDLVDNLQRDPNIGRDISLVVSKGKSNEILSTESEQHESVSQFVIDIVKQNMERTIPSINLHHFLFHYRGLGFDPFLPLIEKKGDLIQVSGVALFKGDHLAETIDLKEGYILKVLYEKIRKGIIEVDIKEDKQVSIQNLSSNTKFKPEKTANGYTFNVRIKMDGRVMEGGGLDLTQKKNIEKIEKKSEEMLEKEALVLLEKLQKLDVDPLGIKEELRQEGYKDWKKQYGSVHFEVDANVHLIQAGIME</sequence>
<organism evidence="11 12">
    <name type="scientific">Metabacillus idriensis</name>
    <dbReference type="NCBI Taxonomy" id="324768"/>
    <lineage>
        <taxon>Bacteria</taxon>
        <taxon>Bacillati</taxon>
        <taxon>Bacillota</taxon>
        <taxon>Bacilli</taxon>
        <taxon>Bacillales</taxon>
        <taxon>Bacillaceae</taxon>
        <taxon>Metabacillus</taxon>
    </lineage>
</organism>
<feature type="domain" description="Spore germination protein N-terminal" evidence="10">
    <location>
        <begin position="24"/>
        <end position="189"/>
    </location>
</feature>
<evidence type="ECO:0000256" key="8">
    <source>
        <dbReference type="SAM" id="SignalP"/>
    </source>
</evidence>
<evidence type="ECO:0000259" key="10">
    <source>
        <dbReference type="Pfam" id="PF25198"/>
    </source>
</evidence>
<accession>A0A6I2M470</accession>
<evidence type="ECO:0000256" key="4">
    <source>
        <dbReference type="ARBA" id="ARBA00022729"/>
    </source>
</evidence>
<reference evidence="11 12" key="1">
    <citation type="submission" date="2019-11" db="EMBL/GenBank/DDBJ databases">
        <title>Bacillus idriensis genome.</title>
        <authorList>
            <person name="Konopka E.N."/>
            <person name="Newman J.D."/>
        </authorList>
    </citation>
    <scope>NUCLEOTIDE SEQUENCE [LARGE SCALE GENOMIC DNA]</scope>
    <source>
        <strain evidence="11 12">DSM 19097</strain>
    </source>
</reference>
<feature type="domain" description="Spore germination GerAC-like C-terminal" evidence="9">
    <location>
        <begin position="198"/>
        <end position="353"/>
    </location>
</feature>
<dbReference type="Pfam" id="PF05504">
    <property type="entry name" value="Spore_GerAC"/>
    <property type="match status" value="1"/>
</dbReference>
<evidence type="ECO:0000256" key="7">
    <source>
        <dbReference type="ARBA" id="ARBA00023288"/>
    </source>
</evidence>
<dbReference type="InterPro" id="IPR038501">
    <property type="entry name" value="Spore_GerAC_C_sf"/>
</dbReference>